<dbReference type="GO" id="GO:0005654">
    <property type="term" value="C:nucleoplasm"/>
    <property type="evidence" value="ECO:0007669"/>
    <property type="project" value="TreeGrafter"/>
</dbReference>
<protein>
    <submittedName>
        <fullName evidence="4">SFRICE_009739</fullName>
    </submittedName>
</protein>
<evidence type="ECO:0000313" key="4">
    <source>
        <dbReference type="EMBL" id="SOQ37973.1"/>
    </source>
</evidence>
<comment type="similarity">
    <text evidence="3">Belongs to the SAAL1 family.</text>
</comment>
<evidence type="ECO:0000256" key="2">
    <source>
        <dbReference type="ARBA" id="ARBA00023242"/>
    </source>
</evidence>
<evidence type="ECO:0000256" key="1">
    <source>
        <dbReference type="ARBA" id="ARBA00004123"/>
    </source>
</evidence>
<dbReference type="AlphaFoldDB" id="A0A2H1VAU6"/>
<keyword evidence="2" id="KW-0539">Nucleus</keyword>
<proteinExistence type="inferred from homology"/>
<dbReference type="EMBL" id="ODYU01001572">
    <property type="protein sequence ID" value="SOQ37973.1"/>
    <property type="molecule type" value="Genomic_DNA"/>
</dbReference>
<dbReference type="PANTHER" id="PTHR23424:SF23">
    <property type="entry name" value="PROTEIN SAAL1"/>
    <property type="match status" value="1"/>
</dbReference>
<gene>
    <name evidence="4" type="ORF">SFRICE_009739</name>
</gene>
<accession>A0A2H1VAU6</accession>
<reference evidence="4" key="1">
    <citation type="submission" date="2016-07" db="EMBL/GenBank/DDBJ databases">
        <authorList>
            <person name="Bretaudeau A."/>
        </authorList>
    </citation>
    <scope>NUCLEOTIDE SEQUENCE</scope>
    <source>
        <strain evidence="4">Rice</strain>
        <tissue evidence="4">Whole body</tissue>
    </source>
</reference>
<organism evidence="4">
    <name type="scientific">Spodoptera frugiperda</name>
    <name type="common">Fall armyworm</name>
    <dbReference type="NCBI Taxonomy" id="7108"/>
    <lineage>
        <taxon>Eukaryota</taxon>
        <taxon>Metazoa</taxon>
        <taxon>Ecdysozoa</taxon>
        <taxon>Arthropoda</taxon>
        <taxon>Hexapoda</taxon>
        <taxon>Insecta</taxon>
        <taxon>Pterygota</taxon>
        <taxon>Neoptera</taxon>
        <taxon>Endopterygota</taxon>
        <taxon>Lepidoptera</taxon>
        <taxon>Glossata</taxon>
        <taxon>Ditrysia</taxon>
        <taxon>Noctuoidea</taxon>
        <taxon>Noctuidae</taxon>
        <taxon>Amphipyrinae</taxon>
        <taxon>Spodoptera</taxon>
    </lineage>
</organism>
<comment type="subcellular location">
    <subcellularLocation>
        <location evidence="1">Nucleus</location>
    </subcellularLocation>
</comment>
<dbReference type="InterPro" id="IPR052464">
    <property type="entry name" value="Synovial_Prolif_Regulator"/>
</dbReference>
<dbReference type="PANTHER" id="PTHR23424">
    <property type="entry name" value="SERUM AMYLOID A"/>
    <property type="match status" value="1"/>
</dbReference>
<evidence type="ECO:0000256" key="3">
    <source>
        <dbReference type="ARBA" id="ARBA00038401"/>
    </source>
</evidence>
<name>A0A2H1VAU6_SPOFR</name>
<sequence>MKAEQMEDAETQNQVAGDVIGDTAYSERFVLKILLKLANLDTLKEDIKEKSFEDDICILWDMTTEKDVVLFLQKHEVLKLINFALPVIETSRIVEIFIGIIGNMCCQKEVVNVLMKMDDLLAILMCYINTDDSLVLVQLLRLVSSCLFLANDEEIETWMNLFATVEYSSALYFILKNSSHKDLLVTALENLNTLCSYCNTEKFRTKFYSHFVVEEALDCLTAAFTEITVNRKATCSKSKLERVQIVSLQIVLNFVGFENSLEMYEGSKDNVTTLINIILRYYEEKLIVNKEIDSDLIDILVSTNTIVDALKIIGSPENYFEPTYNMWNATSSIMKTDKDGSSFEENDKEELKDFIAKVRNPLAMLMCFYLANITEDNFYKVFEVVETIYEEVASWVNDEPLETNMSQRVTNYRTRPKD</sequence>
<dbReference type="SUPFAM" id="SSF48371">
    <property type="entry name" value="ARM repeat"/>
    <property type="match status" value="1"/>
</dbReference>
<dbReference type="InterPro" id="IPR016024">
    <property type="entry name" value="ARM-type_fold"/>
</dbReference>